<dbReference type="InterPro" id="IPR050539">
    <property type="entry name" value="ThrE_Dicarb/AminoAcid_Exp"/>
</dbReference>
<dbReference type="Proteomes" id="UP001478817">
    <property type="component" value="Unassembled WGS sequence"/>
</dbReference>
<keyword evidence="11" id="KW-1185">Reference proteome</keyword>
<protein>
    <submittedName>
        <fullName evidence="10">Threonine/serine exporter family protein</fullName>
    </submittedName>
</protein>
<evidence type="ECO:0000259" key="8">
    <source>
        <dbReference type="Pfam" id="PF06738"/>
    </source>
</evidence>
<evidence type="ECO:0000256" key="2">
    <source>
        <dbReference type="ARBA" id="ARBA00022475"/>
    </source>
</evidence>
<feature type="transmembrane region" description="Helical" evidence="7">
    <location>
        <begin position="336"/>
        <end position="353"/>
    </location>
</feature>
<feature type="transmembrane region" description="Helical" evidence="7">
    <location>
        <begin position="398"/>
        <end position="418"/>
    </location>
</feature>
<feature type="transmembrane region" description="Helical" evidence="7">
    <location>
        <begin position="205"/>
        <end position="226"/>
    </location>
</feature>
<dbReference type="RefSeq" id="WP_349182405.1">
    <property type="nucleotide sequence ID" value="NZ_JBBNGS010000009.1"/>
</dbReference>
<keyword evidence="3 7" id="KW-0812">Transmembrane</keyword>
<feature type="transmembrane region" description="Helical" evidence="7">
    <location>
        <begin position="168"/>
        <end position="193"/>
    </location>
</feature>
<evidence type="ECO:0000256" key="3">
    <source>
        <dbReference type="ARBA" id="ARBA00022692"/>
    </source>
</evidence>
<evidence type="ECO:0000256" key="4">
    <source>
        <dbReference type="ARBA" id="ARBA00022989"/>
    </source>
</evidence>
<feature type="transmembrane region" description="Helical" evidence="7">
    <location>
        <begin position="310"/>
        <end position="329"/>
    </location>
</feature>
<keyword evidence="5 7" id="KW-0472">Membrane</keyword>
<feature type="transmembrane region" description="Helical" evidence="7">
    <location>
        <begin position="365"/>
        <end position="386"/>
    </location>
</feature>
<dbReference type="PANTHER" id="PTHR34390">
    <property type="entry name" value="UPF0442 PROTEIN YJJB-RELATED"/>
    <property type="match status" value="1"/>
</dbReference>
<evidence type="ECO:0000256" key="7">
    <source>
        <dbReference type="SAM" id="Phobius"/>
    </source>
</evidence>
<name>A0ABV1IFX3_9ACTN</name>
<dbReference type="Pfam" id="PF06738">
    <property type="entry name" value="ThrE"/>
    <property type="match status" value="1"/>
</dbReference>
<feature type="domain" description="Threonine/serine exporter-like N-terminal" evidence="8">
    <location>
        <begin position="48"/>
        <end position="290"/>
    </location>
</feature>
<evidence type="ECO:0000313" key="11">
    <source>
        <dbReference type="Proteomes" id="UP001478817"/>
    </source>
</evidence>
<dbReference type="EMBL" id="JBBNGS010000009">
    <property type="protein sequence ID" value="MEQ2637800.1"/>
    <property type="molecule type" value="Genomic_DNA"/>
</dbReference>
<accession>A0ABV1IFX3</accession>
<proteinExistence type="inferred from homology"/>
<keyword evidence="4 7" id="KW-1133">Transmembrane helix</keyword>
<feature type="transmembrane region" description="Helical" evidence="7">
    <location>
        <begin position="430"/>
        <end position="450"/>
    </location>
</feature>
<comment type="caution">
    <text evidence="10">The sequence shown here is derived from an EMBL/GenBank/DDBJ whole genome shotgun (WGS) entry which is preliminary data.</text>
</comment>
<sequence>MDTIATRDAQRSHGMRVHPHHMQAAWKDVVSEGDQLARDASLADKSSIVCRTGQLMLASGTGAWRVRDSMNRVARILGLTVHVDLSLLSIECTCIQGHESFSEVVSLPTTGVNTHRIWLMEDYVREVEAHGSQLTVRDFHKMLDVVERSTPDYTLWQLGLAAGSACGAFVFLLGGGPVEMLCAFVGAGLGNLVRASMLRRRLGQFSCIACGVAVACVCYLLALLGLSRLDPTALAHEAGYIGAILFVIPGFPLITAGLDIAKLDMRSGIERLVYAMAVIVLATLMGWLVAEVVGLSPDDFQPLGLGPAALTLLRVAMSFVGVFGFSVMFNSPVQMAATAGVIGAVSNTLRLTLVDLPSLLPGLGLAAGCPPEAAAFLGAIVSGLLAHLAERWTSYPRISLTVPSIVIMVPGLYLYRAMYYMCVFDTASMLSWFVRAVLIVAFLPVGLGIARTLTDPRWRKTS</sequence>
<organism evidence="10 11">
    <name type="scientific">Paratractidigestivibacter faecalis</name>
    <dbReference type="NCBI Taxonomy" id="2292441"/>
    <lineage>
        <taxon>Bacteria</taxon>
        <taxon>Bacillati</taxon>
        <taxon>Actinomycetota</taxon>
        <taxon>Coriobacteriia</taxon>
        <taxon>Coriobacteriales</taxon>
        <taxon>Atopobiaceae</taxon>
        <taxon>Paratractidigestivibacter</taxon>
    </lineage>
</organism>
<gene>
    <name evidence="10" type="ORF">AAAT05_05510</name>
</gene>
<evidence type="ECO:0000259" key="9">
    <source>
        <dbReference type="Pfam" id="PF12821"/>
    </source>
</evidence>
<feature type="domain" description="Threonine/Serine exporter ThrE" evidence="9">
    <location>
        <begin position="315"/>
        <end position="451"/>
    </location>
</feature>
<comment type="similarity">
    <text evidence="6">Belongs to the ThrE exporter (TC 2.A.79) family.</text>
</comment>
<dbReference type="InterPro" id="IPR010619">
    <property type="entry name" value="ThrE-like_N"/>
</dbReference>
<dbReference type="PANTHER" id="PTHR34390:SF2">
    <property type="entry name" value="SUCCINATE TRANSPORTER SUBUNIT YJJP-RELATED"/>
    <property type="match status" value="1"/>
</dbReference>
<comment type="subcellular location">
    <subcellularLocation>
        <location evidence="1">Cell membrane</location>
        <topology evidence="1">Multi-pass membrane protein</topology>
    </subcellularLocation>
</comment>
<dbReference type="Pfam" id="PF12821">
    <property type="entry name" value="ThrE_2"/>
    <property type="match status" value="1"/>
</dbReference>
<dbReference type="InterPro" id="IPR024528">
    <property type="entry name" value="ThrE_2"/>
</dbReference>
<evidence type="ECO:0000256" key="6">
    <source>
        <dbReference type="ARBA" id="ARBA00034125"/>
    </source>
</evidence>
<keyword evidence="2" id="KW-1003">Cell membrane</keyword>
<reference evidence="10 11" key="1">
    <citation type="submission" date="2024-04" db="EMBL/GenBank/DDBJ databases">
        <title>Human intestinal bacterial collection.</title>
        <authorList>
            <person name="Pauvert C."/>
            <person name="Hitch T.C.A."/>
            <person name="Clavel T."/>
        </authorList>
    </citation>
    <scope>NUCLEOTIDE SEQUENCE [LARGE SCALE GENOMIC DNA]</scope>
    <source>
        <strain evidence="10 11">CLA-AA-H197</strain>
    </source>
</reference>
<evidence type="ECO:0000313" key="10">
    <source>
        <dbReference type="EMBL" id="MEQ2637800.1"/>
    </source>
</evidence>
<evidence type="ECO:0000256" key="1">
    <source>
        <dbReference type="ARBA" id="ARBA00004651"/>
    </source>
</evidence>
<evidence type="ECO:0000256" key="5">
    <source>
        <dbReference type="ARBA" id="ARBA00023136"/>
    </source>
</evidence>
<feature type="transmembrane region" description="Helical" evidence="7">
    <location>
        <begin position="238"/>
        <end position="260"/>
    </location>
</feature>
<feature type="transmembrane region" description="Helical" evidence="7">
    <location>
        <begin position="272"/>
        <end position="290"/>
    </location>
</feature>